<dbReference type="GO" id="GO:0005524">
    <property type="term" value="F:ATP binding"/>
    <property type="evidence" value="ECO:0007669"/>
    <property type="project" value="UniProtKB-KW"/>
</dbReference>
<evidence type="ECO:0000259" key="2">
    <source>
        <dbReference type="Pfam" id="PF13635"/>
    </source>
</evidence>
<proteinExistence type="predicted"/>
<evidence type="ECO:0000313" key="4">
    <source>
        <dbReference type="Proteomes" id="UP000886833"/>
    </source>
</evidence>
<dbReference type="Proteomes" id="UP000886833">
    <property type="component" value="Unassembled WGS sequence"/>
</dbReference>
<keyword evidence="3" id="KW-0547">Nucleotide-binding</keyword>
<reference evidence="3" key="1">
    <citation type="submission" date="2020-10" db="EMBL/GenBank/DDBJ databases">
        <authorList>
            <person name="Gilroy R."/>
        </authorList>
    </citation>
    <scope>NUCLEOTIDE SEQUENCE</scope>
    <source>
        <strain evidence="3">CHK195-26880</strain>
    </source>
</reference>
<dbReference type="Pfam" id="PF13635">
    <property type="entry name" value="DUF4143"/>
    <property type="match status" value="1"/>
</dbReference>
<sequence>MEKYKSRIADEILERKLKGKGAVLIEGPKWCGKTTTAEQISKSVLYMADPANGEQNLTLADINPSLLLTGDTPRLIDEWQLAPKLWDAIRFEVDHRGEEGQFILTGSAVPVDRNKIVHTGTGRFSWLLMRPMTLYESGESTGTVSLKDLFDGLSTINGINNLSLEDIAYLCCRGGWPRSIFLDKDIALDSAFDYYDAIVNSDMSRVDGVNRNPLRVKNLMRSYARNIGSQASIETIKNDMVNNDSFDLDTDTVFSYINALKKIFVIEESPAWNPNLRSKAAIRTSDTRYFIDPSIATASLGIGPEDLINDLNTFGLVFETLCIRDLRVYAESINGNVYHYRDSSSLECDAVIHLRNGSYGLVEIKLGGDRLIDEGAKNLIKLQNKIDTEKMKKPSFMMVLTATGNYAYKRDDDVYVIPVGCLKN</sequence>
<dbReference type="Pfam" id="PF13173">
    <property type="entry name" value="AAA_14"/>
    <property type="match status" value="1"/>
</dbReference>
<gene>
    <name evidence="3" type="ORF">IAB59_04665</name>
</gene>
<protein>
    <submittedName>
        <fullName evidence="3">ATP-binding protein</fullName>
    </submittedName>
</protein>
<dbReference type="PANTHER" id="PTHR43566">
    <property type="entry name" value="CONSERVED PROTEIN"/>
    <property type="match status" value="1"/>
</dbReference>
<feature type="domain" description="DUF4143" evidence="2">
    <location>
        <begin position="201"/>
        <end position="366"/>
    </location>
</feature>
<keyword evidence="3" id="KW-0067">ATP-binding</keyword>
<feature type="domain" description="AAA" evidence="1">
    <location>
        <begin position="21"/>
        <end position="136"/>
    </location>
</feature>
<evidence type="ECO:0000259" key="1">
    <source>
        <dbReference type="Pfam" id="PF13173"/>
    </source>
</evidence>
<name>A0A9D1GBH0_9FIRM</name>
<dbReference type="InterPro" id="IPR027417">
    <property type="entry name" value="P-loop_NTPase"/>
</dbReference>
<accession>A0A9D1GBH0</accession>
<comment type="caution">
    <text evidence="3">The sequence shown here is derived from an EMBL/GenBank/DDBJ whole genome shotgun (WGS) entry which is preliminary data.</text>
</comment>
<dbReference type="SUPFAM" id="SSF52540">
    <property type="entry name" value="P-loop containing nucleoside triphosphate hydrolases"/>
    <property type="match status" value="1"/>
</dbReference>
<reference evidence="3" key="2">
    <citation type="journal article" date="2021" name="PeerJ">
        <title>Extensive microbial diversity within the chicken gut microbiome revealed by metagenomics and culture.</title>
        <authorList>
            <person name="Gilroy R."/>
            <person name="Ravi A."/>
            <person name="Getino M."/>
            <person name="Pursley I."/>
            <person name="Horton D.L."/>
            <person name="Alikhan N.F."/>
            <person name="Baker D."/>
            <person name="Gharbi K."/>
            <person name="Hall N."/>
            <person name="Watson M."/>
            <person name="Adriaenssens E.M."/>
            <person name="Foster-Nyarko E."/>
            <person name="Jarju S."/>
            <person name="Secka A."/>
            <person name="Antonio M."/>
            <person name="Oren A."/>
            <person name="Chaudhuri R.R."/>
            <person name="La Ragione R."/>
            <person name="Hildebrand F."/>
            <person name="Pallen M.J."/>
        </authorList>
    </citation>
    <scope>NUCLEOTIDE SEQUENCE</scope>
    <source>
        <strain evidence="3">CHK195-26880</strain>
    </source>
</reference>
<dbReference type="PANTHER" id="PTHR43566:SF2">
    <property type="entry name" value="DUF4143 DOMAIN-CONTAINING PROTEIN"/>
    <property type="match status" value="1"/>
</dbReference>
<organism evidence="3 4">
    <name type="scientific">Candidatus Onthousia faecipullorum</name>
    <dbReference type="NCBI Taxonomy" id="2840887"/>
    <lineage>
        <taxon>Bacteria</taxon>
        <taxon>Bacillati</taxon>
        <taxon>Bacillota</taxon>
        <taxon>Bacilli</taxon>
        <taxon>Candidatus Onthousia</taxon>
    </lineage>
</organism>
<evidence type="ECO:0000313" key="3">
    <source>
        <dbReference type="EMBL" id="HIT37746.1"/>
    </source>
</evidence>
<dbReference type="InterPro" id="IPR025420">
    <property type="entry name" value="DUF4143"/>
</dbReference>
<dbReference type="InterPro" id="IPR041682">
    <property type="entry name" value="AAA_14"/>
</dbReference>
<dbReference type="AlphaFoldDB" id="A0A9D1GBH0"/>
<dbReference type="EMBL" id="DVKQ01000060">
    <property type="protein sequence ID" value="HIT37746.1"/>
    <property type="molecule type" value="Genomic_DNA"/>
</dbReference>